<gene>
    <name evidence="10 13" type="primary">murG</name>
    <name evidence="13" type="ORF">ABOZ73_17320</name>
</gene>
<dbReference type="GO" id="GO:0009252">
    <property type="term" value="P:peptidoglycan biosynthetic process"/>
    <property type="evidence" value="ECO:0007669"/>
    <property type="project" value="UniProtKB-UniRule"/>
</dbReference>
<dbReference type="GO" id="GO:0005886">
    <property type="term" value="C:plasma membrane"/>
    <property type="evidence" value="ECO:0007669"/>
    <property type="project" value="UniProtKB-SubCell"/>
</dbReference>
<evidence type="ECO:0000256" key="4">
    <source>
        <dbReference type="ARBA" id="ARBA00022679"/>
    </source>
</evidence>
<evidence type="ECO:0000256" key="6">
    <source>
        <dbReference type="ARBA" id="ARBA00022984"/>
    </source>
</evidence>
<keyword evidence="9 10" id="KW-0961">Cell wall biogenesis/degradation</keyword>
<name>A0AB39KSG7_9CAUL</name>
<dbReference type="InterPro" id="IPR006009">
    <property type="entry name" value="GlcNAc_MurG"/>
</dbReference>
<dbReference type="Pfam" id="PF04101">
    <property type="entry name" value="Glyco_tran_28_C"/>
    <property type="match status" value="1"/>
</dbReference>
<feature type="domain" description="Glycosyl transferase family 28 C-terminal" evidence="12">
    <location>
        <begin position="189"/>
        <end position="353"/>
    </location>
</feature>
<feature type="domain" description="Glycosyltransferase family 28 N-terminal" evidence="11">
    <location>
        <begin position="7"/>
        <end position="141"/>
    </location>
</feature>
<keyword evidence="2 10" id="KW-0132">Cell division</keyword>
<comment type="subcellular location">
    <subcellularLocation>
        <location evidence="10">Cell membrane</location>
        <topology evidence="10">Peripheral membrane protein</topology>
        <orientation evidence="10">Cytoplasmic side</orientation>
    </subcellularLocation>
</comment>
<comment type="similarity">
    <text evidence="10">Belongs to the glycosyltransferase 28 family. MurG subfamily.</text>
</comment>
<accession>A0AB39KSG7</accession>
<dbReference type="Pfam" id="PF03033">
    <property type="entry name" value="Glyco_transf_28"/>
    <property type="match status" value="1"/>
</dbReference>
<dbReference type="GO" id="GO:0008360">
    <property type="term" value="P:regulation of cell shape"/>
    <property type="evidence" value="ECO:0007669"/>
    <property type="project" value="UniProtKB-KW"/>
</dbReference>
<feature type="binding site" evidence="10">
    <location>
        <position position="195"/>
    </location>
    <ligand>
        <name>UDP-N-acetyl-alpha-D-glucosamine</name>
        <dbReference type="ChEBI" id="CHEBI:57705"/>
    </ligand>
</feature>
<dbReference type="CDD" id="cd03785">
    <property type="entry name" value="GT28_MurG"/>
    <property type="match status" value="1"/>
</dbReference>
<comment type="pathway">
    <text evidence="10">Cell wall biogenesis; peptidoglycan biosynthesis.</text>
</comment>
<organism evidence="13">
    <name type="scientific">Caulobacter sp. 73W</name>
    <dbReference type="NCBI Taxonomy" id="3161137"/>
    <lineage>
        <taxon>Bacteria</taxon>
        <taxon>Pseudomonadati</taxon>
        <taxon>Pseudomonadota</taxon>
        <taxon>Alphaproteobacteria</taxon>
        <taxon>Caulobacterales</taxon>
        <taxon>Caulobacteraceae</taxon>
        <taxon>Caulobacter</taxon>
    </lineage>
</organism>
<evidence type="ECO:0000256" key="5">
    <source>
        <dbReference type="ARBA" id="ARBA00022960"/>
    </source>
</evidence>
<sequence>MSGKVAVVAAGGTGGHMFPAQALAETLIARGWRVVLATDERGEVYADKFPAEEKLFLSAATFKKGDPVGMIRAGFAILAGVMQARKAFKRLSPAVVVGFGGYPSLPALMAATGQKRPTVIHEQNAVLGRVNRYMAPKVTQLACAFPTLEMASSAAKARAHVVGNPVRPPIQALYDQPYEAPGEEGPIRLLITGGSQGARLLSELVPEAVIRLPEDIRMRLEIQQQTRAESMENARRIYANALVKAEIAPFFRDMAGRLGKAHLVVGRAGASTVCELAVAGRPSILVPLKIAADDHQRFNARLLEDAGAAAVALEDELTTDTMAGALNALLRDGARLARMAASAHDAGTPDAAAKLADLVEATAR</sequence>
<evidence type="ECO:0000256" key="8">
    <source>
        <dbReference type="ARBA" id="ARBA00023306"/>
    </source>
</evidence>
<feature type="binding site" evidence="10">
    <location>
        <begin position="13"/>
        <end position="15"/>
    </location>
    <ligand>
        <name>UDP-N-acetyl-alpha-D-glucosamine</name>
        <dbReference type="ChEBI" id="CHEBI:57705"/>
    </ligand>
</feature>
<keyword evidence="4 10" id="KW-0808">Transferase</keyword>
<evidence type="ECO:0000256" key="1">
    <source>
        <dbReference type="ARBA" id="ARBA00022475"/>
    </source>
</evidence>
<evidence type="ECO:0000256" key="10">
    <source>
        <dbReference type="HAMAP-Rule" id="MF_00033"/>
    </source>
</evidence>
<reference evidence="13" key="1">
    <citation type="submission" date="2024-06" db="EMBL/GenBank/DDBJ databases">
        <title>Caulobacter inopinatus, sp. nov.</title>
        <authorList>
            <person name="Donachie S.P."/>
        </authorList>
    </citation>
    <scope>NUCLEOTIDE SEQUENCE</scope>
    <source>
        <strain evidence="13">73W</strain>
    </source>
</reference>
<evidence type="ECO:0000256" key="9">
    <source>
        <dbReference type="ARBA" id="ARBA00023316"/>
    </source>
</evidence>
<evidence type="ECO:0000313" key="13">
    <source>
        <dbReference type="EMBL" id="XDO96507.1"/>
    </source>
</evidence>
<dbReference type="GO" id="GO:0050511">
    <property type="term" value="F:undecaprenyldiphospho-muramoylpentapeptide beta-N-acetylglucosaminyltransferase activity"/>
    <property type="evidence" value="ECO:0007669"/>
    <property type="project" value="UniProtKB-UniRule"/>
</dbReference>
<feature type="binding site" evidence="10">
    <location>
        <position position="167"/>
    </location>
    <ligand>
        <name>UDP-N-acetyl-alpha-D-glucosamine</name>
        <dbReference type="ChEBI" id="CHEBI:57705"/>
    </ligand>
</feature>
<dbReference type="GO" id="GO:0005975">
    <property type="term" value="P:carbohydrate metabolic process"/>
    <property type="evidence" value="ECO:0007669"/>
    <property type="project" value="InterPro"/>
</dbReference>
<comment type="catalytic activity">
    <reaction evidence="10">
        <text>di-trans,octa-cis-undecaprenyl diphospho-N-acetyl-alpha-D-muramoyl-L-alanyl-D-glutamyl-meso-2,6-diaminopimeloyl-D-alanyl-D-alanine + UDP-N-acetyl-alpha-D-glucosamine = di-trans,octa-cis-undecaprenyl diphospho-[N-acetyl-alpha-D-glucosaminyl-(1-&gt;4)]-N-acetyl-alpha-D-muramoyl-L-alanyl-D-glutamyl-meso-2,6-diaminopimeloyl-D-alanyl-D-alanine + UDP + H(+)</text>
        <dbReference type="Rhea" id="RHEA:31227"/>
        <dbReference type="ChEBI" id="CHEBI:15378"/>
        <dbReference type="ChEBI" id="CHEBI:57705"/>
        <dbReference type="ChEBI" id="CHEBI:58223"/>
        <dbReference type="ChEBI" id="CHEBI:61387"/>
        <dbReference type="ChEBI" id="CHEBI:61388"/>
        <dbReference type="EC" id="2.4.1.227"/>
    </reaction>
</comment>
<dbReference type="RefSeq" id="WP_369059349.1">
    <property type="nucleotide sequence ID" value="NZ_CP158375.1"/>
</dbReference>
<dbReference type="HAMAP" id="MF_00033">
    <property type="entry name" value="MurG"/>
    <property type="match status" value="1"/>
</dbReference>
<evidence type="ECO:0000256" key="2">
    <source>
        <dbReference type="ARBA" id="ARBA00022618"/>
    </source>
</evidence>
<dbReference type="PANTHER" id="PTHR21015">
    <property type="entry name" value="UDP-N-ACETYLGLUCOSAMINE--N-ACETYLMURAMYL-(PENTAPEPTIDE) PYROPHOSPHORYL-UNDECAPRENOL N-ACETYLGLUCOSAMINE TRANSFERASE 1"/>
    <property type="match status" value="1"/>
</dbReference>
<dbReference type="Gene3D" id="3.40.50.2000">
    <property type="entry name" value="Glycogen Phosphorylase B"/>
    <property type="match status" value="2"/>
</dbReference>
<keyword evidence="6 10" id="KW-0573">Peptidoglycan synthesis</keyword>
<comment type="caution">
    <text evidence="10">Lacks conserved residue(s) required for the propagation of feature annotation.</text>
</comment>
<evidence type="ECO:0000259" key="12">
    <source>
        <dbReference type="Pfam" id="PF04101"/>
    </source>
</evidence>
<evidence type="ECO:0000256" key="3">
    <source>
        <dbReference type="ARBA" id="ARBA00022676"/>
    </source>
</evidence>
<dbReference type="EMBL" id="CP158375">
    <property type="protein sequence ID" value="XDO96507.1"/>
    <property type="molecule type" value="Genomic_DNA"/>
</dbReference>
<dbReference type="GO" id="GO:0051301">
    <property type="term" value="P:cell division"/>
    <property type="evidence" value="ECO:0007669"/>
    <property type="project" value="UniProtKB-KW"/>
</dbReference>
<evidence type="ECO:0000259" key="11">
    <source>
        <dbReference type="Pfam" id="PF03033"/>
    </source>
</evidence>
<feature type="binding site" evidence="10">
    <location>
        <position position="124"/>
    </location>
    <ligand>
        <name>UDP-N-acetyl-alpha-D-glucosamine</name>
        <dbReference type="ChEBI" id="CHEBI:57705"/>
    </ligand>
</feature>
<dbReference type="SUPFAM" id="SSF53756">
    <property type="entry name" value="UDP-Glycosyltransferase/glycogen phosphorylase"/>
    <property type="match status" value="1"/>
</dbReference>
<keyword evidence="5 10" id="KW-0133">Cell shape</keyword>
<keyword evidence="7 10" id="KW-0472">Membrane</keyword>
<proteinExistence type="inferred from homology"/>
<dbReference type="PANTHER" id="PTHR21015:SF22">
    <property type="entry name" value="GLYCOSYLTRANSFERASE"/>
    <property type="match status" value="1"/>
</dbReference>
<dbReference type="EC" id="2.4.1.227" evidence="10"/>
<keyword evidence="1 10" id="KW-1003">Cell membrane</keyword>
<evidence type="ECO:0000256" key="7">
    <source>
        <dbReference type="ARBA" id="ARBA00023136"/>
    </source>
</evidence>
<protein>
    <recommendedName>
        <fullName evidence="10">UDP-N-acetylglucosamine--N-acetylmuramyl-(pentapeptide) pyrophosphoryl-undecaprenol N-acetylglucosamine transferase</fullName>
        <ecNumber evidence="10">2.4.1.227</ecNumber>
    </recommendedName>
    <alternativeName>
        <fullName evidence="10">Undecaprenyl-PP-MurNAc-pentapeptide-UDPGlcNAc GlcNAc transferase</fullName>
    </alternativeName>
</protein>
<comment type="function">
    <text evidence="10">Cell wall formation. Catalyzes the transfer of a GlcNAc subunit on undecaprenyl-pyrophosphoryl-MurNAc-pentapeptide (lipid intermediate I) to form undecaprenyl-pyrophosphoryl-MurNAc-(pentapeptide)GlcNAc (lipid intermediate II).</text>
</comment>
<dbReference type="GO" id="GO:0071555">
    <property type="term" value="P:cell wall organization"/>
    <property type="evidence" value="ECO:0007669"/>
    <property type="project" value="UniProtKB-KW"/>
</dbReference>
<dbReference type="AlphaFoldDB" id="A0AB39KSG7"/>
<dbReference type="InterPro" id="IPR007235">
    <property type="entry name" value="Glyco_trans_28_C"/>
</dbReference>
<dbReference type="InterPro" id="IPR004276">
    <property type="entry name" value="GlycoTrans_28_N"/>
</dbReference>
<keyword evidence="8 10" id="KW-0131">Cell cycle</keyword>
<dbReference type="NCBIfam" id="TIGR01133">
    <property type="entry name" value="murG"/>
    <property type="match status" value="1"/>
</dbReference>
<keyword evidence="3 10" id="KW-0328">Glycosyltransferase</keyword>
<feature type="binding site" evidence="10">
    <location>
        <position position="296"/>
    </location>
    <ligand>
        <name>UDP-N-acetyl-alpha-D-glucosamine</name>
        <dbReference type="ChEBI" id="CHEBI:57705"/>
    </ligand>
</feature>